<name>A0ABV3FM52_9NOCA</name>
<protein>
    <submittedName>
        <fullName evidence="1">DUF4254 domain-containing protein</fullName>
    </submittedName>
</protein>
<dbReference type="RefSeq" id="WP_109526327.1">
    <property type="nucleotide sequence ID" value="NZ_JBFAKC010000001.1"/>
</dbReference>
<keyword evidence="2" id="KW-1185">Reference proteome</keyword>
<evidence type="ECO:0000313" key="2">
    <source>
        <dbReference type="Proteomes" id="UP001551695"/>
    </source>
</evidence>
<dbReference type="EMBL" id="JBFAKC010000001">
    <property type="protein sequence ID" value="MEV0706476.1"/>
    <property type="molecule type" value="Genomic_DNA"/>
</dbReference>
<dbReference type="Pfam" id="PF14063">
    <property type="entry name" value="DUF4254"/>
    <property type="match status" value="1"/>
</dbReference>
<reference evidence="1 2" key="1">
    <citation type="submission" date="2024-06" db="EMBL/GenBank/DDBJ databases">
        <title>The Natural Products Discovery Center: Release of the First 8490 Sequenced Strains for Exploring Actinobacteria Biosynthetic Diversity.</title>
        <authorList>
            <person name="Kalkreuter E."/>
            <person name="Kautsar S.A."/>
            <person name="Yang D."/>
            <person name="Bader C.D."/>
            <person name="Teijaro C.N."/>
            <person name="Fluegel L."/>
            <person name="Davis C.M."/>
            <person name="Simpson J.R."/>
            <person name="Lauterbach L."/>
            <person name="Steele A.D."/>
            <person name="Gui C."/>
            <person name="Meng S."/>
            <person name="Li G."/>
            <person name="Viehrig K."/>
            <person name="Ye F."/>
            <person name="Su P."/>
            <person name="Kiefer A.F."/>
            <person name="Nichols A."/>
            <person name="Cepeda A.J."/>
            <person name="Yan W."/>
            <person name="Fan B."/>
            <person name="Jiang Y."/>
            <person name="Adhikari A."/>
            <person name="Zheng C.-J."/>
            <person name="Schuster L."/>
            <person name="Cowan T.M."/>
            <person name="Smanski M.J."/>
            <person name="Chevrette M.G."/>
            <person name="De Carvalho L.P.S."/>
            <person name="Shen B."/>
        </authorList>
    </citation>
    <scope>NUCLEOTIDE SEQUENCE [LARGE SCALE GENOMIC DNA]</scope>
    <source>
        <strain evidence="1 2">NPDC050403</strain>
    </source>
</reference>
<proteinExistence type="predicted"/>
<gene>
    <name evidence="1" type="ORF">AB0I48_02830</name>
</gene>
<evidence type="ECO:0000313" key="1">
    <source>
        <dbReference type="EMBL" id="MEV0706476.1"/>
    </source>
</evidence>
<accession>A0ABV3FM52</accession>
<dbReference type="Proteomes" id="UP001551695">
    <property type="component" value="Unassembled WGS sequence"/>
</dbReference>
<sequence length="156" mass="16888">MSASRRPGTPSNLFPSKELLLDSCAGKRGASHPVLWAAGELALAHTELRTAAGPRGEIAIRRTSLVRHIDRWLAAELPSAHGGAHLHTESVGAVVDRLARYSVLARGALTDRHPEPELHHAWHRLSELALGYRDLAFEVGAGLRRIPDLTDPGLTL</sequence>
<dbReference type="InterPro" id="IPR025350">
    <property type="entry name" value="DUF4254"/>
</dbReference>
<comment type="caution">
    <text evidence="1">The sequence shown here is derived from an EMBL/GenBank/DDBJ whole genome shotgun (WGS) entry which is preliminary data.</text>
</comment>
<organism evidence="1 2">
    <name type="scientific">Nocardia aurea</name>
    <dbReference type="NCBI Taxonomy" id="2144174"/>
    <lineage>
        <taxon>Bacteria</taxon>
        <taxon>Bacillati</taxon>
        <taxon>Actinomycetota</taxon>
        <taxon>Actinomycetes</taxon>
        <taxon>Mycobacteriales</taxon>
        <taxon>Nocardiaceae</taxon>
        <taxon>Nocardia</taxon>
    </lineage>
</organism>